<evidence type="ECO:0000313" key="4">
    <source>
        <dbReference type="Proteomes" id="UP000658656"/>
    </source>
</evidence>
<dbReference type="PANTHER" id="PTHR34075:SF5">
    <property type="entry name" value="BLR3430 PROTEIN"/>
    <property type="match status" value="1"/>
</dbReference>
<dbReference type="RefSeq" id="WP_229881074.1">
    <property type="nucleotide sequence ID" value="NZ_BNAV01000007.1"/>
</dbReference>
<sequence length="124" mass="13127">MTADTGLGTHFAGLEAGELRVARCRVCGGSRFPPKPVCPHCRVSGGIDWFTAAGTGTVWSFAVFRKAYFPPPGPQPPYTVAVVQLTEGVKIISTVTGGDVHVGMPVRARFERANGVALVRFDPA</sequence>
<organism evidence="3 4">
    <name type="scientific">Amycolatopsis bartoniae</name>
    <dbReference type="NCBI Taxonomy" id="941986"/>
    <lineage>
        <taxon>Bacteria</taxon>
        <taxon>Bacillati</taxon>
        <taxon>Actinomycetota</taxon>
        <taxon>Actinomycetes</taxon>
        <taxon>Pseudonocardiales</taxon>
        <taxon>Pseudonocardiaceae</taxon>
        <taxon>Amycolatopsis</taxon>
    </lineage>
</organism>
<dbReference type="Pfam" id="PF12172">
    <property type="entry name" value="zf-ChsH2"/>
    <property type="match status" value="1"/>
</dbReference>
<name>A0A8H9J389_9PSEU</name>
<evidence type="ECO:0008006" key="5">
    <source>
        <dbReference type="Google" id="ProtNLM"/>
    </source>
</evidence>
<dbReference type="Proteomes" id="UP000658656">
    <property type="component" value="Unassembled WGS sequence"/>
</dbReference>
<dbReference type="InterPro" id="IPR052513">
    <property type="entry name" value="Thioester_dehydratase-like"/>
</dbReference>
<dbReference type="EMBL" id="BNAV01000007">
    <property type="protein sequence ID" value="GHF68187.1"/>
    <property type="molecule type" value="Genomic_DNA"/>
</dbReference>
<dbReference type="InterPro" id="IPR002878">
    <property type="entry name" value="ChsH2_C"/>
</dbReference>
<gene>
    <name evidence="3" type="ORF">GCM10017566_47510</name>
</gene>
<evidence type="ECO:0000259" key="2">
    <source>
        <dbReference type="Pfam" id="PF12172"/>
    </source>
</evidence>
<dbReference type="PANTHER" id="PTHR34075">
    <property type="entry name" value="BLR3430 PROTEIN"/>
    <property type="match status" value="1"/>
</dbReference>
<keyword evidence="4" id="KW-1185">Reference proteome</keyword>
<dbReference type="InterPro" id="IPR022002">
    <property type="entry name" value="ChsH2_Znr"/>
</dbReference>
<evidence type="ECO:0000313" key="3">
    <source>
        <dbReference type="EMBL" id="GHF68187.1"/>
    </source>
</evidence>
<accession>A0A8H9J389</accession>
<comment type="caution">
    <text evidence="3">The sequence shown here is derived from an EMBL/GenBank/DDBJ whole genome shotgun (WGS) entry which is preliminary data.</text>
</comment>
<reference evidence="3" key="2">
    <citation type="submission" date="2020-09" db="EMBL/GenBank/DDBJ databases">
        <authorList>
            <person name="Sun Q."/>
            <person name="Zhou Y."/>
        </authorList>
    </citation>
    <scope>NUCLEOTIDE SEQUENCE</scope>
    <source>
        <strain evidence="3">CGMCC 4.7679</strain>
    </source>
</reference>
<feature type="domain" description="ChsH2 C-terminal OB-fold" evidence="1">
    <location>
        <begin position="49"/>
        <end position="111"/>
    </location>
</feature>
<dbReference type="SUPFAM" id="SSF50249">
    <property type="entry name" value="Nucleic acid-binding proteins"/>
    <property type="match status" value="1"/>
</dbReference>
<feature type="domain" description="ChsH2 rubredoxin-like zinc ribbon" evidence="2">
    <location>
        <begin position="12"/>
        <end position="43"/>
    </location>
</feature>
<dbReference type="AlphaFoldDB" id="A0A8H9J389"/>
<proteinExistence type="predicted"/>
<reference evidence="3" key="1">
    <citation type="journal article" date="2014" name="Int. J. Syst. Evol. Microbiol.">
        <title>Complete genome sequence of Corynebacterium casei LMG S-19264T (=DSM 44701T), isolated from a smear-ripened cheese.</title>
        <authorList>
            <consortium name="US DOE Joint Genome Institute (JGI-PGF)"/>
            <person name="Walter F."/>
            <person name="Albersmeier A."/>
            <person name="Kalinowski J."/>
            <person name="Ruckert C."/>
        </authorList>
    </citation>
    <scope>NUCLEOTIDE SEQUENCE</scope>
    <source>
        <strain evidence="3">CGMCC 4.7679</strain>
    </source>
</reference>
<dbReference type="Pfam" id="PF01796">
    <property type="entry name" value="OB_ChsH2_C"/>
    <property type="match status" value="1"/>
</dbReference>
<dbReference type="InterPro" id="IPR012340">
    <property type="entry name" value="NA-bd_OB-fold"/>
</dbReference>
<evidence type="ECO:0000259" key="1">
    <source>
        <dbReference type="Pfam" id="PF01796"/>
    </source>
</evidence>
<dbReference type="Gene3D" id="6.10.30.10">
    <property type="match status" value="1"/>
</dbReference>
<protein>
    <recommendedName>
        <fullName evidence="5">Zn-ribbon domain-containing OB-fold protein</fullName>
    </recommendedName>
</protein>